<keyword evidence="1" id="KW-0175">Coiled coil</keyword>
<evidence type="ECO:0000313" key="4">
    <source>
        <dbReference type="Proteomes" id="UP000236736"/>
    </source>
</evidence>
<gene>
    <name evidence="3" type="ORF">SAMN03080598_04291</name>
</gene>
<keyword evidence="2" id="KW-1133">Transmembrane helix</keyword>
<dbReference type="RefSeq" id="WP_103926818.1">
    <property type="nucleotide sequence ID" value="NZ_FNVR01000059.1"/>
</dbReference>
<dbReference type="Proteomes" id="UP000236736">
    <property type="component" value="Unassembled WGS sequence"/>
</dbReference>
<reference evidence="4" key="1">
    <citation type="submission" date="2016-10" db="EMBL/GenBank/DDBJ databases">
        <authorList>
            <person name="Varghese N."/>
            <person name="Submissions S."/>
        </authorList>
    </citation>
    <scope>NUCLEOTIDE SEQUENCE [LARGE SCALE GENOMIC DNA]</scope>
    <source>
        <strain evidence="4">DSM 17298</strain>
    </source>
</reference>
<accession>A0A1H6ASI7</accession>
<evidence type="ECO:0000256" key="2">
    <source>
        <dbReference type="SAM" id="Phobius"/>
    </source>
</evidence>
<feature type="transmembrane region" description="Helical" evidence="2">
    <location>
        <begin position="6"/>
        <end position="27"/>
    </location>
</feature>
<dbReference type="EMBL" id="FNVR01000059">
    <property type="protein sequence ID" value="SEG51372.1"/>
    <property type="molecule type" value="Genomic_DNA"/>
</dbReference>
<keyword evidence="4" id="KW-1185">Reference proteome</keyword>
<sequence length="162" mass="17927">MLLKYFFPFYFLIIGSGLWVSVFAQSLPAMHKVSRIGGGLTKRIPSGGLEALVAKLEIPYLEDLRQVKGLKKSYDSLQAEVKKLNEVVQDSTTQDSVMSVLKEKGQEVLDREKAVLTGLLEEQDIPGEELKAAAQRTLEGVERAKPELDRVLDPDGLDGILN</sequence>
<name>A0A1H6ASI7_9BACT</name>
<dbReference type="OrthoDB" id="816745at2"/>
<organism evidence="3 4">
    <name type="scientific">Algoriphagus boritolerans DSM 17298 = JCM 18970</name>
    <dbReference type="NCBI Taxonomy" id="1120964"/>
    <lineage>
        <taxon>Bacteria</taxon>
        <taxon>Pseudomonadati</taxon>
        <taxon>Bacteroidota</taxon>
        <taxon>Cytophagia</taxon>
        <taxon>Cytophagales</taxon>
        <taxon>Cyclobacteriaceae</taxon>
        <taxon>Algoriphagus</taxon>
    </lineage>
</organism>
<feature type="coiled-coil region" evidence="1">
    <location>
        <begin position="67"/>
        <end position="94"/>
    </location>
</feature>
<evidence type="ECO:0000313" key="3">
    <source>
        <dbReference type="EMBL" id="SEG51372.1"/>
    </source>
</evidence>
<keyword evidence="2" id="KW-0472">Membrane</keyword>
<evidence type="ECO:0000256" key="1">
    <source>
        <dbReference type="SAM" id="Coils"/>
    </source>
</evidence>
<keyword evidence="2" id="KW-0812">Transmembrane</keyword>
<protein>
    <submittedName>
        <fullName evidence="3">Uncharacterized protein</fullName>
    </submittedName>
</protein>
<proteinExistence type="predicted"/>
<dbReference type="AlphaFoldDB" id="A0A1H6ASI7"/>